<accession>A0A5S6QHG1</accession>
<feature type="compositionally biased region" description="Basic and acidic residues" evidence="1">
    <location>
        <begin position="42"/>
        <end position="69"/>
    </location>
</feature>
<organism evidence="2 3">
    <name type="scientific">Trichuris muris</name>
    <name type="common">Mouse whipworm</name>
    <dbReference type="NCBI Taxonomy" id="70415"/>
    <lineage>
        <taxon>Eukaryota</taxon>
        <taxon>Metazoa</taxon>
        <taxon>Ecdysozoa</taxon>
        <taxon>Nematoda</taxon>
        <taxon>Enoplea</taxon>
        <taxon>Dorylaimia</taxon>
        <taxon>Trichinellida</taxon>
        <taxon>Trichuridae</taxon>
        <taxon>Trichuris</taxon>
    </lineage>
</organism>
<proteinExistence type="predicted"/>
<name>A0A5S6QHG1_TRIMR</name>
<dbReference type="Proteomes" id="UP000046395">
    <property type="component" value="Unassembled WGS sequence"/>
</dbReference>
<reference evidence="3" key="1">
    <citation type="submission" date="2019-12" db="UniProtKB">
        <authorList>
            <consortium name="WormBaseParasite"/>
        </authorList>
    </citation>
    <scope>IDENTIFICATION</scope>
</reference>
<dbReference type="WBParaSite" id="TMUE_2000006624.1">
    <property type="protein sequence ID" value="TMUE_2000006624.1"/>
    <property type="gene ID" value="WBGene00285500"/>
</dbReference>
<protein>
    <submittedName>
        <fullName evidence="3">Uncharacterized protein</fullName>
    </submittedName>
</protein>
<feature type="compositionally biased region" description="Acidic residues" evidence="1">
    <location>
        <begin position="107"/>
        <end position="116"/>
    </location>
</feature>
<evidence type="ECO:0000313" key="2">
    <source>
        <dbReference type="Proteomes" id="UP000046395"/>
    </source>
</evidence>
<feature type="region of interest" description="Disordered" evidence="1">
    <location>
        <begin position="37"/>
        <end position="116"/>
    </location>
</feature>
<sequence>MAGQIRGHLPDHAVIRSREDALKIDKELAKSLKDLMYVGGAGKDKSSGKAKESGKSDHRKKEVTEEKKPATGSVPPLKEGGSTDEGKPPPEKQTIKLKPPCELDAPVPEEGEKEDV</sequence>
<evidence type="ECO:0000313" key="3">
    <source>
        <dbReference type="WBParaSite" id="TMUE_2000006624.1"/>
    </source>
</evidence>
<dbReference type="AlphaFoldDB" id="A0A5S6QHG1"/>
<feature type="compositionally biased region" description="Basic and acidic residues" evidence="1">
    <location>
        <begin position="84"/>
        <end position="94"/>
    </location>
</feature>
<keyword evidence="2" id="KW-1185">Reference proteome</keyword>
<evidence type="ECO:0000256" key="1">
    <source>
        <dbReference type="SAM" id="MobiDB-lite"/>
    </source>
</evidence>